<organism evidence="1 2">
    <name type="scientific">Desulfolutivibrio sulfodismutans</name>
    <dbReference type="NCBI Taxonomy" id="63561"/>
    <lineage>
        <taxon>Bacteria</taxon>
        <taxon>Pseudomonadati</taxon>
        <taxon>Thermodesulfobacteriota</taxon>
        <taxon>Desulfovibrionia</taxon>
        <taxon>Desulfovibrionales</taxon>
        <taxon>Desulfovibrionaceae</taxon>
        <taxon>Desulfolutivibrio</taxon>
    </lineage>
</organism>
<gene>
    <name evidence="1" type="ORF">G3N56_01055</name>
</gene>
<reference evidence="1 2" key="1">
    <citation type="submission" date="2020-02" db="EMBL/GenBank/DDBJ databases">
        <title>Comparative genomics of sulfur disproportionating microorganisms.</title>
        <authorList>
            <person name="Ward L.M."/>
            <person name="Bertran E."/>
            <person name="Johnston D.T."/>
        </authorList>
    </citation>
    <scope>NUCLEOTIDE SEQUENCE [LARGE SCALE GENOMIC DNA]</scope>
    <source>
        <strain evidence="1 2">DSM 3696</strain>
    </source>
</reference>
<evidence type="ECO:0000313" key="2">
    <source>
        <dbReference type="Proteomes" id="UP000469724"/>
    </source>
</evidence>
<accession>A0A7K3NHP8</accession>
<proteinExistence type="predicted"/>
<dbReference type="AlphaFoldDB" id="A0A7K3NHP8"/>
<keyword evidence="2" id="KW-1185">Reference proteome</keyword>
<dbReference type="EMBL" id="JAAGRQ010000003">
    <property type="protein sequence ID" value="NDY55333.1"/>
    <property type="molecule type" value="Genomic_DNA"/>
</dbReference>
<evidence type="ECO:0000313" key="1">
    <source>
        <dbReference type="EMBL" id="NDY55333.1"/>
    </source>
</evidence>
<dbReference type="Proteomes" id="UP000469724">
    <property type="component" value="Unassembled WGS sequence"/>
</dbReference>
<comment type="caution">
    <text evidence="1">The sequence shown here is derived from an EMBL/GenBank/DDBJ whole genome shotgun (WGS) entry which is preliminary data.</text>
</comment>
<dbReference type="RefSeq" id="WP_163300391.1">
    <property type="nucleotide sequence ID" value="NZ_JAAGRQ010000003.1"/>
</dbReference>
<sequence>MEAQRIAAATAWDSLPFTGLGFDLGMVRARAERVSFSVPEEGMADAPRANFPVTWLAAGYELQVRLGREIRGC</sequence>
<protein>
    <submittedName>
        <fullName evidence="1">Uncharacterized protein</fullName>
    </submittedName>
</protein>
<name>A0A7K3NHP8_9BACT</name>